<evidence type="ECO:0000259" key="1">
    <source>
        <dbReference type="Pfam" id="PF00582"/>
    </source>
</evidence>
<comment type="caution">
    <text evidence="2">The sequence shown here is derived from an EMBL/GenBank/DDBJ whole genome shotgun (WGS) entry which is preliminary data.</text>
</comment>
<name>A0A4U5JA87_9EURY</name>
<dbReference type="SUPFAM" id="SSF52402">
    <property type="entry name" value="Adenine nucleotide alpha hydrolases-like"/>
    <property type="match status" value="1"/>
</dbReference>
<reference evidence="2 3" key="1">
    <citation type="submission" date="2019-04" db="EMBL/GenBank/DDBJ databases">
        <title>Natronomonas sp. F20-122 a newhaloarchaeon isolated from a saline saltern of Isla Bacuta, Huelva, Spain.</title>
        <authorList>
            <person name="Duran-Viseras A."/>
            <person name="Sanchez-Porro C."/>
            <person name="Ventosa A."/>
        </authorList>
    </citation>
    <scope>NUCLEOTIDE SEQUENCE [LARGE SCALE GENOMIC DNA]</scope>
    <source>
        <strain evidence="2 3">F20-122</strain>
    </source>
</reference>
<dbReference type="EMBL" id="QKNX01000003">
    <property type="protein sequence ID" value="TKR25435.1"/>
    <property type="molecule type" value="Genomic_DNA"/>
</dbReference>
<organism evidence="2 3">
    <name type="scientific">Natronomonas salsuginis</name>
    <dbReference type="NCBI Taxonomy" id="2217661"/>
    <lineage>
        <taxon>Archaea</taxon>
        <taxon>Methanobacteriati</taxon>
        <taxon>Methanobacteriota</taxon>
        <taxon>Stenosarchaea group</taxon>
        <taxon>Halobacteria</taxon>
        <taxon>Halobacteriales</taxon>
        <taxon>Natronomonadaceae</taxon>
        <taxon>Natronomonas</taxon>
    </lineage>
</organism>
<dbReference type="InterPro" id="IPR014729">
    <property type="entry name" value="Rossmann-like_a/b/a_fold"/>
</dbReference>
<dbReference type="Pfam" id="PF00582">
    <property type="entry name" value="Usp"/>
    <property type="match status" value="1"/>
</dbReference>
<evidence type="ECO:0000313" key="3">
    <source>
        <dbReference type="Proteomes" id="UP000308037"/>
    </source>
</evidence>
<evidence type="ECO:0000313" key="2">
    <source>
        <dbReference type="EMBL" id="TKR25435.1"/>
    </source>
</evidence>
<protein>
    <submittedName>
        <fullName evidence="2">Universal stress protein</fullName>
    </submittedName>
</protein>
<gene>
    <name evidence="2" type="ORF">DM868_08395</name>
</gene>
<dbReference type="AlphaFoldDB" id="A0A4U5JA87"/>
<dbReference type="RefSeq" id="WP_137276434.1">
    <property type="nucleotide sequence ID" value="NZ_QKNX01000003.1"/>
</dbReference>
<feature type="domain" description="UspA" evidence="1">
    <location>
        <begin position="6"/>
        <end position="137"/>
    </location>
</feature>
<dbReference type="InterPro" id="IPR006016">
    <property type="entry name" value="UspA"/>
</dbReference>
<dbReference type="OrthoDB" id="202478at2157"/>
<sequence length="141" mass="15698">MDETLFDRILLPLADPDDAERTARAIRPYLDEETTLIITHVTQGEAAGTTVAMGRDRFAEEIYETFIAVLGRQDLTIEWVTLEGRDVSEAIIDAIGTLEATLMAFTPRDLDTWSRTLAGDPGSRLVRDADIPVMVFPSRTE</sequence>
<dbReference type="Proteomes" id="UP000308037">
    <property type="component" value="Unassembled WGS sequence"/>
</dbReference>
<keyword evidence="3" id="KW-1185">Reference proteome</keyword>
<proteinExistence type="predicted"/>
<accession>A0A4U5JA87</accession>
<dbReference type="Gene3D" id="3.40.50.620">
    <property type="entry name" value="HUPs"/>
    <property type="match status" value="1"/>
</dbReference>